<dbReference type="SUPFAM" id="SSF57667">
    <property type="entry name" value="beta-beta-alpha zinc fingers"/>
    <property type="match status" value="1"/>
</dbReference>
<feature type="compositionally biased region" description="Low complexity" evidence="9">
    <location>
        <begin position="285"/>
        <end position="297"/>
    </location>
</feature>
<keyword evidence="4" id="KW-0862">Zinc</keyword>
<keyword evidence="7" id="KW-0539">Nucleus</keyword>
<organism evidence="11 12">
    <name type="scientific">Hydnum rufescens UP504</name>
    <dbReference type="NCBI Taxonomy" id="1448309"/>
    <lineage>
        <taxon>Eukaryota</taxon>
        <taxon>Fungi</taxon>
        <taxon>Dikarya</taxon>
        <taxon>Basidiomycota</taxon>
        <taxon>Agaricomycotina</taxon>
        <taxon>Agaricomycetes</taxon>
        <taxon>Cantharellales</taxon>
        <taxon>Hydnaceae</taxon>
        <taxon>Hydnum</taxon>
    </lineage>
</organism>
<keyword evidence="2" id="KW-0479">Metal-binding</keyword>
<dbReference type="InterPro" id="IPR051061">
    <property type="entry name" value="Zinc_finger_trans_reg"/>
</dbReference>
<comment type="caution">
    <text evidence="11">The sequence shown here is derived from an EMBL/GenBank/DDBJ whole genome shotgun (WGS) entry which is preliminary data.</text>
</comment>
<evidence type="ECO:0000256" key="4">
    <source>
        <dbReference type="ARBA" id="ARBA00022833"/>
    </source>
</evidence>
<feature type="region of interest" description="Disordered" evidence="9">
    <location>
        <begin position="68"/>
        <end position="225"/>
    </location>
</feature>
<proteinExistence type="predicted"/>
<evidence type="ECO:0000256" key="7">
    <source>
        <dbReference type="ARBA" id="ARBA00023242"/>
    </source>
</evidence>
<dbReference type="InterPro" id="IPR036236">
    <property type="entry name" value="Znf_C2H2_sf"/>
</dbReference>
<dbReference type="Proteomes" id="UP000886523">
    <property type="component" value="Unassembled WGS sequence"/>
</dbReference>
<dbReference type="GO" id="GO:0006357">
    <property type="term" value="P:regulation of transcription by RNA polymerase II"/>
    <property type="evidence" value="ECO:0007669"/>
    <property type="project" value="TreeGrafter"/>
</dbReference>
<feature type="compositionally biased region" description="Polar residues" evidence="9">
    <location>
        <begin position="81"/>
        <end position="95"/>
    </location>
</feature>
<feature type="domain" description="C2H2-type" evidence="10">
    <location>
        <begin position="432"/>
        <end position="455"/>
    </location>
</feature>
<evidence type="ECO:0000256" key="8">
    <source>
        <dbReference type="PROSITE-ProRule" id="PRU00042"/>
    </source>
</evidence>
<dbReference type="PANTHER" id="PTHR46179">
    <property type="entry name" value="ZINC FINGER PROTEIN"/>
    <property type="match status" value="1"/>
</dbReference>
<feature type="compositionally biased region" description="Low complexity" evidence="9">
    <location>
        <begin position="343"/>
        <end position="369"/>
    </location>
</feature>
<feature type="compositionally biased region" description="Polar residues" evidence="9">
    <location>
        <begin position="140"/>
        <end position="159"/>
    </location>
</feature>
<evidence type="ECO:0000256" key="6">
    <source>
        <dbReference type="ARBA" id="ARBA00023163"/>
    </source>
</evidence>
<gene>
    <name evidence="11" type="ORF">BS47DRAFT_1360238</name>
</gene>
<evidence type="ECO:0000256" key="3">
    <source>
        <dbReference type="ARBA" id="ARBA00022771"/>
    </source>
</evidence>
<accession>A0A9P6DWN2</accession>
<keyword evidence="12" id="KW-1185">Reference proteome</keyword>
<feature type="region of interest" description="Disordered" evidence="9">
    <location>
        <begin position="248"/>
        <end position="373"/>
    </location>
</feature>
<evidence type="ECO:0000256" key="5">
    <source>
        <dbReference type="ARBA" id="ARBA00023015"/>
    </source>
</evidence>
<dbReference type="InterPro" id="IPR013087">
    <property type="entry name" value="Znf_C2H2_type"/>
</dbReference>
<dbReference type="GO" id="GO:0008270">
    <property type="term" value="F:zinc ion binding"/>
    <property type="evidence" value="ECO:0007669"/>
    <property type="project" value="UniProtKB-KW"/>
</dbReference>
<feature type="domain" description="C2H2-type" evidence="10">
    <location>
        <begin position="456"/>
        <end position="486"/>
    </location>
</feature>
<dbReference type="OrthoDB" id="6365676at2759"/>
<feature type="compositionally biased region" description="Low complexity" evidence="9">
    <location>
        <begin position="170"/>
        <end position="216"/>
    </location>
</feature>
<evidence type="ECO:0000313" key="12">
    <source>
        <dbReference type="Proteomes" id="UP000886523"/>
    </source>
</evidence>
<evidence type="ECO:0000256" key="9">
    <source>
        <dbReference type="SAM" id="MobiDB-lite"/>
    </source>
</evidence>
<dbReference type="PANTHER" id="PTHR46179:SF13">
    <property type="entry name" value="C2H2-TYPE DOMAIN-CONTAINING PROTEIN"/>
    <property type="match status" value="1"/>
</dbReference>
<comment type="subcellular location">
    <subcellularLocation>
        <location evidence="1">Nucleus</location>
    </subcellularLocation>
</comment>
<keyword evidence="6" id="KW-0804">Transcription</keyword>
<dbReference type="AlphaFoldDB" id="A0A9P6DWN2"/>
<protein>
    <recommendedName>
        <fullName evidence="10">C2H2-type domain-containing protein</fullName>
    </recommendedName>
</protein>
<evidence type="ECO:0000256" key="2">
    <source>
        <dbReference type="ARBA" id="ARBA00022723"/>
    </source>
</evidence>
<feature type="compositionally biased region" description="Polar residues" evidence="9">
    <location>
        <begin position="298"/>
        <end position="308"/>
    </location>
</feature>
<dbReference type="SMART" id="SM00355">
    <property type="entry name" value="ZnF_C2H2"/>
    <property type="match status" value="2"/>
</dbReference>
<keyword evidence="3 8" id="KW-0863">Zinc-finger</keyword>
<dbReference type="Gene3D" id="3.30.160.60">
    <property type="entry name" value="Classic Zinc Finger"/>
    <property type="match status" value="2"/>
</dbReference>
<keyword evidence="5" id="KW-0805">Transcription regulation</keyword>
<dbReference type="EMBL" id="MU128938">
    <property type="protein sequence ID" value="KAF9516592.1"/>
    <property type="molecule type" value="Genomic_DNA"/>
</dbReference>
<dbReference type="PROSITE" id="PS50157">
    <property type="entry name" value="ZINC_FINGER_C2H2_2"/>
    <property type="match status" value="2"/>
</dbReference>
<evidence type="ECO:0000259" key="10">
    <source>
        <dbReference type="PROSITE" id="PS50157"/>
    </source>
</evidence>
<dbReference type="GO" id="GO:0005634">
    <property type="term" value="C:nucleus"/>
    <property type="evidence" value="ECO:0007669"/>
    <property type="project" value="UniProtKB-SubCell"/>
</dbReference>
<evidence type="ECO:0000256" key="1">
    <source>
        <dbReference type="ARBA" id="ARBA00004123"/>
    </source>
</evidence>
<reference evidence="11" key="1">
    <citation type="journal article" date="2020" name="Nat. Commun.">
        <title>Large-scale genome sequencing of mycorrhizal fungi provides insights into the early evolution of symbiotic traits.</title>
        <authorList>
            <person name="Miyauchi S."/>
            <person name="Kiss E."/>
            <person name="Kuo A."/>
            <person name="Drula E."/>
            <person name="Kohler A."/>
            <person name="Sanchez-Garcia M."/>
            <person name="Morin E."/>
            <person name="Andreopoulos B."/>
            <person name="Barry K.W."/>
            <person name="Bonito G."/>
            <person name="Buee M."/>
            <person name="Carver A."/>
            <person name="Chen C."/>
            <person name="Cichocki N."/>
            <person name="Clum A."/>
            <person name="Culley D."/>
            <person name="Crous P.W."/>
            <person name="Fauchery L."/>
            <person name="Girlanda M."/>
            <person name="Hayes R.D."/>
            <person name="Keri Z."/>
            <person name="LaButti K."/>
            <person name="Lipzen A."/>
            <person name="Lombard V."/>
            <person name="Magnuson J."/>
            <person name="Maillard F."/>
            <person name="Murat C."/>
            <person name="Nolan M."/>
            <person name="Ohm R.A."/>
            <person name="Pangilinan J."/>
            <person name="Pereira M.F."/>
            <person name="Perotto S."/>
            <person name="Peter M."/>
            <person name="Pfister S."/>
            <person name="Riley R."/>
            <person name="Sitrit Y."/>
            <person name="Stielow J.B."/>
            <person name="Szollosi G."/>
            <person name="Zifcakova L."/>
            <person name="Stursova M."/>
            <person name="Spatafora J.W."/>
            <person name="Tedersoo L."/>
            <person name="Vaario L.M."/>
            <person name="Yamada A."/>
            <person name="Yan M."/>
            <person name="Wang P."/>
            <person name="Xu J."/>
            <person name="Bruns T."/>
            <person name="Baldrian P."/>
            <person name="Vilgalys R."/>
            <person name="Dunand C."/>
            <person name="Henrissat B."/>
            <person name="Grigoriev I.V."/>
            <person name="Hibbett D."/>
            <person name="Nagy L.G."/>
            <person name="Martin F.M."/>
        </authorList>
    </citation>
    <scope>NUCLEOTIDE SEQUENCE</scope>
    <source>
        <strain evidence="11">UP504</strain>
    </source>
</reference>
<dbReference type="PROSITE" id="PS00028">
    <property type="entry name" value="ZINC_FINGER_C2H2_1"/>
    <property type="match status" value="1"/>
</dbReference>
<evidence type="ECO:0000313" key="11">
    <source>
        <dbReference type="EMBL" id="KAF9516592.1"/>
    </source>
</evidence>
<sequence length="493" mass="52515">MSTPKHRYPLPHNPVIVMPQQTAVYETQYDGHRNFDPSYNGPYITTAQYSPGHPEQSPAIENGLYDSAPTTFRHASPYPPQHNQQNSYAITSTLPPQDGGYGWDYSPAVQQPESSAYPASCENIQYEPSEMGGSSDERSLSSITSSVPTPKSFPSTPSRPLNHKSYMNDAAGGSPSSGYAPGSMSPATNISGTFGSTTHSSHPAYPAAGPSGSYPSPYSPPQTQMHAHTRLTPVLSNLSIEGQQLRYSHSPLSGQGSSMAYPSPQSGHRRSPSSAQSVPHDLSPQHHSSSLKSQPSSHTDSSRPNPTKQMVPGTPTHPDIPRPALVASPVPVPNLIKKSRGRQVPSVSAVPATSQAPPAQATQPLASPSTPTGYYYTPGSSSLAGWGGDEKPFRPAANGPTSSSLAYALGAPPATPYPGPGEVMNAADMEGCGKAYIRAEHLKRHVRSIHTNDKPYECPHPGCGREFSRYDNLCQHFKGVHGPQSTLRNQPGQ</sequence>
<name>A0A9P6DWN2_9AGAM</name>
<dbReference type="Pfam" id="PF00096">
    <property type="entry name" value="zf-C2H2"/>
    <property type="match status" value="2"/>
</dbReference>
<feature type="compositionally biased region" description="Polar residues" evidence="9">
    <location>
        <begin position="248"/>
        <end position="277"/>
    </location>
</feature>